<protein>
    <recommendedName>
        <fullName evidence="9">Lipid II:glycine glycyltransferase</fullName>
        <ecNumber evidence="8">2.3.2.16</ecNumber>
    </recommendedName>
    <alternativeName>
        <fullName evidence="10">Factor essential for expression of methicillin resistance X</fullName>
    </alternativeName>
</protein>
<keyword evidence="5" id="KW-0573">Peptidoglycan synthesis</keyword>
<dbReference type="PANTHER" id="PTHR36174">
    <property type="entry name" value="LIPID II:GLYCINE GLYCYLTRANSFERASE"/>
    <property type="match status" value="1"/>
</dbReference>
<evidence type="ECO:0000256" key="1">
    <source>
        <dbReference type="ARBA" id="ARBA00004496"/>
    </source>
</evidence>
<dbReference type="GO" id="GO:0008360">
    <property type="term" value="P:regulation of cell shape"/>
    <property type="evidence" value="ECO:0007669"/>
    <property type="project" value="UniProtKB-KW"/>
</dbReference>
<dbReference type="PROSITE" id="PS51191">
    <property type="entry name" value="FEMABX"/>
    <property type="match status" value="1"/>
</dbReference>
<reference evidence="12 13" key="1">
    <citation type="journal article" date="2016" name="Front. Microbiol.">
        <title>Comprehensive Phylogenetic Analysis of Bovine Non-aureus Staphylococci Species Based on Whole-Genome Sequencing.</title>
        <authorList>
            <person name="Naushad S."/>
            <person name="Barkema H.W."/>
            <person name="Luby C."/>
            <person name="Condas L.A."/>
            <person name="Nobrega D.B."/>
            <person name="Carson D.A."/>
            <person name="De Buck J."/>
        </authorList>
    </citation>
    <scope>NUCLEOTIDE SEQUENCE [LARGE SCALE GENOMIC DNA]</scope>
    <source>
        <strain evidence="12 13">SNUC 4337</strain>
    </source>
</reference>
<comment type="subcellular location">
    <subcellularLocation>
        <location evidence="1">Cytoplasm</location>
    </subcellularLocation>
</comment>
<dbReference type="RefSeq" id="WP_142402185.1">
    <property type="nucleotide sequence ID" value="NZ_PZHR01001185.1"/>
</dbReference>
<evidence type="ECO:0000256" key="10">
    <source>
        <dbReference type="ARBA" id="ARBA00042933"/>
    </source>
</evidence>
<gene>
    <name evidence="12" type="ORF">BUZ61_19475</name>
</gene>
<feature type="non-terminal residue" evidence="12">
    <location>
        <position position="133"/>
    </location>
</feature>
<evidence type="ECO:0000256" key="9">
    <source>
        <dbReference type="ARBA" id="ARBA00040679"/>
    </source>
</evidence>
<dbReference type="GO" id="GO:0071555">
    <property type="term" value="P:cell wall organization"/>
    <property type="evidence" value="ECO:0007669"/>
    <property type="project" value="UniProtKB-KW"/>
</dbReference>
<comment type="catalytic activity">
    <reaction evidence="11">
        <text>beta-D-GlcNAc-(1-&gt;4)-Mur2Ac(oyl-L-Ala-D-isoglutaminyl-L-Lys-D-Ala-D-Ala)-di-trans,octa-cis-undecaprenyl diphosphate + glycyl-tRNA(Gly) = beta-D-GlcNAc-(1-&gt;4)-Mur2Ac(oyl-L-Ala-D-isoglutaminyl-L-Lys-(N(6)-Gly)-D-Ala-D-Ala)-di-trans,octa-cis-undecaprenyl diphosphate + tRNA(Gly) + H(+)</text>
        <dbReference type="Rhea" id="RHEA:30435"/>
        <dbReference type="Rhea" id="RHEA-COMP:9664"/>
        <dbReference type="Rhea" id="RHEA-COMP:9683"/>
        <dbReference type="ChEBI" id="CHEBI:15378"/>
        <dbReference type="ChEBI" id="CHEBI:62233"/>
        <dbReference type="ChEBI" id="CHEBI:62234"/>
        <dbReference type="ChEBI" id="CHEBI:78442"/>
        <dbReference type="ChEBI" id="CHEBI:78522"/>
        <dbReference type="EC" id="2.3.2.16"/>
    </reaction>
</comment>
<dbReference type="AlphaFoldDB" id="A0A2T4RXS7"/>
<dbReference type="Gene3D" id="3.40.630.30">
    <property type="match status" value="1"/>
</dbReference>
<dbReference type="Pfam" id="PF02388">
    <property type="entry name" value="FemAB"/>
    <property type="match status" value="1"/>
</dbReference>
<evidence type="ECO:0000256" key="3">
    <source>
        <dbReference type="ARBA" id="ARBA00022679"/>
    </source>
</evidence>
<dbReference type="SUPFAM" id="SSF55729">
    <property type="entry name" value="Acyl-CoA N-acyltransferases (Nat)"/>
    <property type="match status" value="2"/>
</dbReference>
<keyword evidence="7" id="KW-0961">Cell wall biogenesis/degradation</keyword>
<evidence type="ECO:0000256" key="4">
    <source>
        <dbReference type="ARBA" id="ARBA00022960"/>
    </source>
</evidence>
<accession>A0A2T4RXS7</accession>
<evidence type="ECO:0000313" key="13">
    <source>
        <dbReference type="Proteomes" id="UP000240400"/>
    </source>
</evidence>
<dbReference type="GO" id="GO:0016755">
    <property type="term" value="F:aminoacyltransferase activity"/>
    <property type="evidence" value="ECO:0007669"/>
    <property type="project" value="InterPro"/>
</dbReference>
<sequence>LLQYTKEIAEDEKAYAIKIDPDVEVDKAGDALGNLRQLGFKHKGFKEGLSKDYIQPRMTMITPIDKTDDELIQSFERRNRSKVRLSLKRGTKVERAGRDQLKIFADLMRITGERDGFLTRDISYFENIYDALH</sequence>
<proteinExistence type="inferred from homology"/>
<comment type="caution">
    <text evidence="12">The sequence shown here is derived from an EMBL/GenBank/DDBJ whole genome shotgun (WGS) entry which is preliminary data.</text>
</comment>
<comment type="similarity">
    <text evidence="2">Belongs to the FemABX family.</text>
</comment>
<evidence type="ECO:0000256" key="7">
    <source>
        <dbReference type="ARBA" id="ARBA00023316"/>
    </source>
</evidence>
<dbReference type="GO" id="GO:0005737">
    <property type="term" value="C:cytoplasm"/>
    <property type="evidence" value="ECO:0007669"/>
    <property type="project" value="UniProtKB-SubCell"/>
</dbReference>
<dbReference type="InterPro" id="IPR016181">
    <property type="entry name" value="Acyl_CoA_acyltransferase"/>
</dbReference>
<name>A0A2T4RXS7_9STAP</name>
<evidence type="ECO:0000256" key="11">
    <source>
        <dbReference type="ARBA" id="ARBA00048654"/>
    </source>
</evidence>
<dbReference type="EMBL" id="PZHR01001185">
    <property type="protein sequence ID" value="PTK35322.1"/>
    <property type="molecule type" value="Genomic_DNA"/>
</dbReference>
<keyword evidence="4" id="KW-0133">Cell shape</keyword>
<evidence type="ECO:0000256" key="2">
    <source>
        <dbReference type="ARBA" id="ARBA00009943"/>
    </source>
</evidence>
<dbReference type="EC" id="2.3.2.16" evidence="8"/>
<keyword evidence="6" id="KW-0012">Acyltransferase</keyword>
<dbReference type="GO" id="GO:0009252">
    <property type="term" value="P:peptidoglycan biosynthetic process"/>
    <property type="evidence" value="ECO:0007669"/>
    <property type="project" value="UniProtKB-KW"/>
</dbReference>
<organism evidence="12 13">
    <name type="scientific">Staphylococcus nepalensis</name>
    <dbReference type="NCBI Taxonomy" id="214473"/>
    <lineage>
        <taxon>Bacteria</taxon>
        <taxon>Bacillati</taxon>
        <taxon>Bacillota</taxon>
        <taxon>Bacilli</taxon>
        <taxon>Bacillales</taxon>
        <taxon>Staphylococcaceae</taxon>
        <taxon>Staphylococcus</taxon>
    </lineage>
</organism>
<dbReference type="PANTHER" id="PTHR36174:SF1">
    <property type="entry name" value="LIPID II:GLYCINE GLYCYLTRANSFERASE"/>
    <property type="match status" value="1"/>
</dbReference>
<dbReference type="OrthoDB" id="9785911at2"/>
<evidence type="ECO:0000256" key="8">
    <source>
        <dbReference type="ARBA" id="ARBA00039074"/>
    </source>
</evidence>
<evidence type="ECO:0000256" key="6">
    <source>
        <dbReference type="ARBA" id="ARBA00023315"/>
    </source>
</evidence>
<dbReference type="InterPro" id="IPR003447">
    <property type="entry name" value="FEMABX"/>
</dbReference>
<feature type="non-terminal residue" evidence="12">
    <location>
        <position position="1"/>
    </location>
</feature>
<evidence type="ECO:0000313" key="12">
    <source>
        <dbReference type="EMBL" id="PTK35322.1"/>
    </source>
</evidence>
<dbReference type="Proteomes" id="UP000240400">
    <property type="component" value="Unassembled WGS sequence"/>
</dbReference>
<evidence type="ECO:0000256" key="5">
    <source>
        <dbReference type="ARBA" id="ARBA00022984"/>
    </source>
</evidence>
<keyword evidence="3 12" id="KW-0808">Transferase</keyword>
<dbReference type="InterPro" id="IPR050644">
    <property type="entry name" value="PG_Glycine_Bridge_Synth"/>
</dbReference>